<organism evidence="2 3">
    <name type="scientific">Astrephomene gubernaculifera</name>
    <dbReference type="NCBI Taxonomy" id="47775"/>
    <lineage>
        <taxon>Eukaryota</taxon>
        <taxon>Viridiplantae</taxon>
        <taxon>Chlorophyta</taxon>
        <taxon>core chlorophytes</taxon>
        <taxon>Chlorophyceae</taxon>
        <taxon>CS clade</taxon>
        <taxon>Chlamydomonadales</taxon>
        <taxon>Astrephomenaceae</taxon>
        <taxon>Astrephomene</taxon>
    </lineage>
</organism>
<gene>
    <name evidence="2" type="ORF">Agub_g50</name>
</gene>
<dbReference type="InterPro" id="IPR052706">
    <property type="entry name" value="Membrane-Transporter-like"/>
</dbReference>
<feature type="non-terminal residue" evidence="2">
    <location>
        <position position="1"/>
    </location>
</feature>
<dbReference type="EMBL" id="BMAR01000001">
    <property type="protein sequence ID" value="GFR39590.1"/>
    <property type="molecule type" value="Genomic_DNA"/>
</dbReference>
<comment type="caution">
    <text evidence="2">The sequence shown here is derived from an EMBL/GenBank/DDBJ whole genome shotgun (WGS) entry which is preliminary data.</text>
</comment>
<dbReference type="InterPro" id="IPR014710">
    <property type="entry name" value="RmlC-like_jellyroll"/>
</dbReference>
<dbReference type="PANTHER" id="PTHR43310">
    <property type="entry name" value="SULFATE TRANSPORTER YBAR-RELATED"/>
    <property type="match status" value="1"/>
</dbReference>
<feature type="domain" description="Cyclic nucleotide-binding" evidence="1">
    <location>
        <begin position="88"/>
        <end position="176"/>
    </location>
</feature>
<dbReference type="SUPFAM" id="SSF51206">
    <property type="entry name" value="cAMP-binding domain-like"/>
    <property type="match status" value="1"/>
</dbReference>
<protein>
    <recommendedName>
        <fullName evidence="1">Cyclic nucleotide-binding domain-containing protein</fullName>
    </recommendedName>
</protein>
<dbReference type="Pfam" id="PF00027">
    <property type="entry name" value="cNMP_binding"/>
    <property type="match status" value="1"/>
</dbReference>
<dbReference type="PROSITE" id="PS50042">
    <property type="entry name" value="CNMP_BINDING_3"/>
    <property type="match status" value="1"/>
</dbReference>
<evidence type="ECO:0000313" key="2">
    <source>
        <dbReference type="EMBL" id="GFR39590.1"/>
    </source>
</evidence>
<accession>A0AAD3HGK1</accession>
<dbReference type="InterPro" id="IPR000595">
    <property type="entry name" value="cNMP-bd_dom"/>
</dbReference>
<dbReference type="Proteomes" id="UP001054857">
    <property type="component" value="Unassembled WGS sequence"/>
</dbReference>
<evidence type="ECO:0000259" key="1">
    <source>
        <dbReference type="PROSITE" id="PS50042"/>
    </source>
</evidence>
<evidence type="ECO:0000313" key="3">
    <source>
        <dbReference type="Proteomes" id="UP001054857"/>
    </source>
</evidence>
<dbReference type="AlphaFoldDB" id="A0AAD3HGK1"/>
<proteinExistence type="predicted"/>
<dbReference type="PANTHER" id="PTHR43310:SF2">
    <property type="entry name" value="SLC26A_SULP TRANSPORTER DOMAIN-CONTAINING PROTEIN"/>
    <property type="match status" value="1"/>
</dbReference>
<dbReference type="CDD" id="cd00038">
    <property type="entry name" value="CAP_ED"/>
    <property type="match status" value="1"/>
</dbReference>
<keyword evidence="3" id="KW-1185">Reference proteome</keyword>
<sequence>LMLSPSEESPLERPPCGGCWEFHDVSSAVRACEDAYLALAVAAGLLAGGGERPASLQQLLTRHLREVCPAPPGPSELAALRAALEGGLARRQLAAGEVLYGAGAEVREVVLVESGALVEEEHYEGGVRVGSREHGSGVVVGAVEFFLARPAPAAVRCASASCTLLALGRAAYGNLMERHPRALAALQGMMLRSACSDLAMAQEAAHHGMAV</sequence>
<dbReference type="InterPro" id="IPR018490">
    <property type="entry name" value="cNMP-bd_dom_sf"/>
</dbReference>
<dbReference type="Gene3D" id="2.60.120.10">
    <property type="entry name" value="Jelly Rolls"/>
    <property type="match status" value="1"/>
</dbReference>
<reference evidence="2 3" key="1">
    <citation type="journal article" date="2021" name="Sci. Rep.">
        <title>Genome sequencing of the multicellular alga Astrephomene provides insights into convergent evolution of germ-soma differentiation.</title>
        <authorList>
            <person name="Yamashita S."/>
            <person name="Yamamoto K."/>
            <person name="Matsuzaki R."/>
            <person name="Suzuki S."/>
            <person name="Yamaguchi H."/>
            <person name="Hirooka S."/>
            <person name="Minakuchi Y."/>
            <person name="Miyagishima S."/>
            <person name="Kawachi M."/>
            <person name="Toyoda A."/>
            <person name="Nozaki H."/>
        </authorList>
    </citation>
    <scope>NUCLEOTIDE SEQUENCE [LARGE SCALE GENOMIC DNA]</scope>
    <source>
        <strain evidence="2 3">NIES-4017</strain>
    </source>
</reference>
<name>A0AAD3HGK1_9CHLO</name>